<dbReference type="Proteomes" id="UP000249723">
    <property type="component" value="Unassembled WGS sequence"/>
</dbReference>
<dbReference type="CDD" id="cd06257">
    <property type="entry name" value="DnaJ"/>
    <property type="match status" value="1"/>
</dbReference>
<dbReference type="InterPro" id="IPR036869">
    <property type="entry name" value="J_dom_sf"/>
</dbReference>
<dbReference type="PANTHER" id="PTHR46620">
    <property type="entry name" value="J DOMAIN-CONTAINING PROTEIN SPF31"/>
    <property type="match status" value="1"/>
</dbReference>
<feature type="region of interest" description="Disordered" evidence="1">
    <location>
        <begin position="1"/>
        <end position="23"/>
    </location>
</feature>
<dbReference type="AlphaFoldDB" id="A0A2X0LA57"/>
<feature type="compositionally biased region" description="Basic and acidic residues" evidence="1">
    <location>
        <begin position="216"/>
        <end position="247"/>
    </location>
</feature>
<dbReference type="Gene3D" id="1.10.287.110">
    <property type="entry name" value="DnaJ domain"/>
    <property type="match status" value="1"/>
</dbReference>
<feature type="domain" description="J" evidence="2">
    <location>
        <begin position="61"/>
        <end position="151"/>
    </location>
</feature>
<gene>
    <name evidence="3" type="ORF">BZ3500_MVSOF-1268-A1-R1_CHR11-1G03201</name>
</gene>
<evidence type="ECO:0000313" key="3">
    <source>
        <dbReference type="EMBL" id="SDA03761.1"/>
    </source>
</evidence>
<dbReference type="PROSITE" id="PS50076">
    <property type="entry name" value="DNAJ_2"/>
    <property type="match status" value="1"/>
</dbReference>
<dbReference type="EMBL" id="FMWP01000138">
    <property type="protein sequence ID" value="SDA03761.1"/>
    <property type="molecule type" value="Genomic_DNA"/>
</dbReference>
<evidence type="ECO:0000256" key="1">
    <source>
        <dbReference type="SAM" id="MobiDB-lite"/>
    </source>
</evidence>
<accession>A0A2X0LA57</accession>
<dbReference type="SUPFAM" id="SSF46565">
    <property type="entry name" value="Chaperone J-domain"/>
    <property type="match status" value="1"/>
</dbReference>
<dbReference type="OrthoDB" id="342454at2759"/>
<organism evidence="3 4">
    <name type="scientific">Microbotryum saponariae</name>
    <dbReference type="NCBI Taxonomy" id="289078"/>
    <lineage>
        <taxon>Eukaryota</taxon>
        <taxon>Fungi</taxon>
        <taxon>Dikarya</taxon>
        <taxon>Basidiomycota</taxon>
        <taxon>Pucciniomycotina</taxon>
        <taxon>Microbotryomycetes</taxon>
        <taxon>Microbotryales</taxon>
        <taxon>Microbotryaceae</taxon>
        <taxon>Microbotryum</taxon>
    </lineage>
</organism>
<sequence length="267" mass="30557">MASTSTPTPTPSTSTSNSIPSASTEDLVFDEAEIERILNSEATLVSREAEVARVLKAFRMNPYDVLQLDFMPSANLTESDIRKSPSSLRFGVHTDRVDGMLCAEKTYRKKSLLIHPDKLKHEQAIEAFDLLKKAQTELVDPKRREALDNIILDARMLVLRAEGMAPITPDTSPRVTSLTNPDFRERIRLKTKELLIDQELRRRRVNKMTMIAEGAQAKKDEEALEKRKRKMEDDKRWEETREDRVTDWRSFQKGGKKKKTKTNVLGS</sequence>
<dbReference type="PANTHER" id="PTHR46620:SF1">
    <property type="entry name" value="J DOMAIN-CONTAINING PROTEIN SPF31"/>
    <property type="match status" value="1"/>
</dbReference>
<dbReference type="InterPro" id="IPR001623">
    <property type="entry name" value="DnaJ_domain"/>
</dbReference>
<protein>
    <submittedName>
        <fullName evidence="3">BZ3500_MvSof-1268-A1-R1_Chr11-1g03201 protein</fullName>
    </submittedName>
</protein>
<evidence type="ECO:0000313" key="4">
    <source>
        <dbReference type="Proteomes" id="UP000249723"/>
    </source>
</evidence>
<name>A0A2X0LA57_9BASI</name>
<keyword evidence="4" id="KW-1185">Reference proteome</keyword>
<dbReference type="STRING" id="289078.A0A2X0LA57"/>
<reference evidence="4" key="1">
    <citation type="submission" date="2016-10" db="EMBL/GenBank/DDBJ databases">
        <authorList>
            <person name="Jeantristanb JTB J.-T."/>
            <person name="Ricardo R."/>
        </authorList>
    </citation>
    <scope>NUCLEOTIDE SEQUENCE [LARGE SCALE GENOMIC DNA]</scope>
</reference>
<proteinExistence type="predicted"/>
<evidence type="ECO:0000259" key="2">
    <source>
        <dbReference type="PROSITE" id="PS50076"/>
    </source>
</evidence>
<dbReference type="Pfam" id="PF00226">
    <property type="entry name" value="DnaJ"/>
    <property type="match status" value="1"/>
</dbReference>
<feature type="region of interest" description="Disordered" evidence="1">
    <location>
        <begin position="213"/>
        <end position="267"/>
    </location>
</feature>